<protein>
    <submittedName>
        <fullName evidence="1">Uncharacterized protein</fullName>
    </submittedName>
</protein>
<dbReference type="AlphaFoldDB" id="A0AAC9HIT4"/>
<reference evidence="1 3" key="1">
    <citation type="submission" date="2016-08" db="EMBL/GenBank/DDBJ databases">
        <title>Moorella thermoacetica DSM 103132.</title>
        <authorList>
            <person name="Jendresen C.B."/>
            <person name="Redl S.M."/>
            <person name="Jensen T.O."/>
            <person name="Nielsen A.T."/>
        </authorList>
    </citation>
    <scope>NUCLEOTIDE SEQUENCE [LARGE SCALE GENOMIC DNA]</scope>
    <source>
        <strain evidence="1 3">DSM 103132</strain>
    </source>
</reference>
<dbReference type="RefSeq" id="WP_069590339.1">
    <property type="nucleotide sequence ID" value="NZ_CP017019.1"/>
</dbReference>
<dbReference type="EMBL" id="CP017019">
    <property type="protein sequence ID" value="AOQ24609.1"/>
    <property type="molecule type" value="Genomic_DNA"/>
</dbReference>
<dbReference type="Proteomes" id="UP000094598">
    <property type="component" value="Chromosome"/>
</dbReference>
<evidence type="ECO:0000313" key="4">
    <source>
        <dbReference type="Proteomes" id="UP000322283"/>
    </source>
</evidence>
<organism evidence="1 3">
    <name type="scientific">Neomoorella thermoacetica</name>
    <name type="common">Clostridium thermoaceticum</name>
    <dbReference type="NCBI Taxonomy" id="1525"/>
    <lineage>
        <taxon>Bacteria</taxon>
        <taxon>Bacillati</taxon>
        <taxon>Bacillota</taxon>
        <taxon>Clostridia</taxon>
        <taxon>Neomoorellales</taxon>
        <taxon>Neomoorellaceae</taxon>
        <taxon>Neomoorella</taxon>
    </lineage>
</organism>
<name>A0AAC9HIT4_NEOTH</name>
<gene>
    <name evidence="1" type="ORF">Maut_02179</name>
    <name evidence="2" type="ORF">MTAT_19520</name>
</gene>
<evidence type="ECO:0000313" key="1">
    <source>
        <dbReference type="EMBL" id="AOQ24609.1"/>
    </source>
</evidence>
<sequence length="185" mass="21629">MSLSYGYPCRCGANTIYFRFYETILPEEVIKAVYCPQCQSLPTGLIYQYKGFTVEFDNELLKSKRWLLEEIKFLEESYHDDITLGSARLIISLEEAKKLDIPYEPFQDNLVVVDNMTYWRTTCPTFEDYISRCLWTTHTFSNLAKLDDLIVTYNLYNDYGQDRELVAQAANELVDFLTTKIVVPD</sequence>
<keyword evidence="4" id="KW-1185">Reference proteome</keyword>
<evidence type="ECO:0000313" key="3">
    <source>
        <dbReference type="Proteomes" id="UP000094598"/>
    </source>
</evidence>
<accession>A0AAC9HIT4</accession>
<evidence type="ECO:0000313" key="2">
    <source>
        <dbReference type="EMBL" id="TYL12710.1"/>
    </source>
</evidence>
<dbReference type="Proteomes" id="UP000322283">
    <property type="component" value="Unassembled WGS sequence"/>
</dbReference>
<reference evidence="2 4" key="2">
    <citation type="submission" date="2019-05" db="EMBL/GenBank/DDBJ databases">
        <title>Genome sequence of Moorella thermoacetica ATCC 33924.</title>
        <authorList>
            <person name="Poehlein A."/>
            <person name="Bengelsdorf F.R."/>
            <person name="Duerre P."/>
            <person name="Daniel R."/>
        </authorList>
    </citation>
    <scope>NUCLEOTIDE SEQUENCE [LARGE SCALE GENOMIC DNA]</scope>
    <source>
        <strain evidence="2 4">ATCC 33924</strain>
    </source>
</reference>
<proteinExistence type="predicted"/>
<dbReference type="EMBL" id="VCDX01000006">
    <property type="protein sequence ID" value="TYL12710.1"/>
    <property type="molecule type" value="Genomic_DNA"/>
</dbReference>